<sequence length="490" mass="50865">MKSFNNQHSVFLICSLFIATLSFAGDTPFTNNDFNMEAAINSSAELMDVLSNDDSGITGNDYKEVVAVCDINASDQDCLSNGTNFSNAIGTVTVNGTGDNNNVLFTSSSSVSDLFEFKYVMENFTGGQGSAEASVTMFYYEVNTNSDSSTNNCTPAACTLRDAIAAGQAEAGASNVRFDRDFTGIIMLSSELTIDDTDLTIAGPGGDQVTVSGNDQVRVIDVTGASERVSLSGFTISNGLATGDGAGIRFNGSRDVLVENMRIIDNETSTNGGGIWFASASGTVRNTEISDNQAGVSGGGIGMIGSFGSDVLLENVTISGNVSADDGAGFFINSGNGQNITLRHVTSAFNNNGSNQIIGNQVGANGNINIESSLIVSNGLDLVLLANNNVVNNSIIGNYSGANLVGGNNLTEWGVALNPLAALNDTGLRVHSFEPGADAHNYVDDMIGNVGCGTVVPNDQIGTPRPEGAGCDAGAYEYIFIDEIFISGFE</sequence>
<evidence type="ECO:0000313" key="2">
    <source>
        <dbReference type="EMBL" id="MFC3194208.1"/>
    </source>
</evidence>
<evidence type="ECO:0000313" key="3">
    <source>
        <dbReference type="Proteomes" id="UP001595533"/>
    </source>
</evidence>
<keyword evidence="1" id="KW-0732">Signal</keyword>
<dbReference type="InterPro" id="IPR011050">
    <property type="entry name" value="Pectin_lyase_fold/virulence"/>
</dbReference>
<reference evidence="3" key="1">
    <citation type="journal article" date="2019" name="Int. J. Syst. Evol. Microbiol.">
        <title>The Global Catalogue of Microorganisms (GCM) 10K type strain sequencing project: providing services to taxonomists for standard genome sequencing and annotation.</title>
        <authorList>
            <consortium name="The Broad Institute Genomics Platform"/>
            <consortium name="The Broad Institute Genome Sequencing Center for Infectious Disease"/>
            <person name="Wu L."/>
            <person name="Ma J."/>
        </authorList>
    </citation>
    <scope>NUCLEOTIDE SEQUENCE [LARGE SCALE GENOMIC DNA]</scope>
    <source>
        <strain evidence="3">KCTC 42953</strain>
    </source>
</reference>
<keyword evidence="3" id="KW-1185">Reference proteome</keyword>
<protein>
    <submittedName>
        <fullName evidence="2">Choice-of-anchor Q domain-containing protein</fullName>
    </submittedName>
</protein>
<proteinExistence type="predicted"/>
<dbReference type="Gene3D" id="2.160.20.10">
    <property type="entry name" value="Single-stranded right-handed beta-helix, Pectin lyase-like"/>
    <property type="match status" value="1"/>
</dbReference>
<accession>A0ABV7J7V0</accession>
<dbReference type="InterPro" id="IPR059226">
    <property type="entry name" value="Choice_anch_Q_dom"/>
</dbReference>
<dbReference type="SUPFAM" id="SSF51126">
    <property type="entry name" value="Pectin lyase-like"/>
    <property type="match status" value="1"/>
</dbReference>
<organism evidence="2 3">
    <name type="scientific">Marinicella sediminis</name>
    <dbReference type="NCBI Taxonomy" id="1792834"/>
    <lineage>
        <taxon>Bacteria</taxon>
        <taxon>Pseudomonadati</taxon>
        <taxon>Pseudomonadota</taxon>
        <taxon>Gammaproteobacteria</taxon>
        <taxon>Lysobacterales</taxon>
        <taxon>Marinicellaceae</taxon>
        <taxon>Marinicella</taxon>
    </lineage>
</organism>
<dbReference type="InterPro" id="IPR012334">
    <property type="entry name" value="Pectin_lyas_fold"/>
</dbReference>
<dbReference type="EMBL" id="JBHRTS010000004">
    <property type="protein sequence ID" value="MFC3194208.1"/>
    <property type="molecule type" value="Genomic_DNA"/>
</dbReference>
<dbReference type="Proteomes" id="UP001595533">
    <property type="component" value="Unassembled WGS sequence"/>
</dbReference>
<feature type="signal peptide" evidence="1">
    <location>
        <begin position="1"/>
        <end position="24"/>
    </location>
</feature>
<evidence type="ECO:0000256" key="1">
    <source>
        <dbReference type="SAM" id="SignalP"/>
    </source>
</evidence>
<name>A0ABV7J7V0_9GAMM</name>
<gene>
    <name evidence="2" type="ORF">ACFODZ_08135</name>
</gene>
<dbReference type="NCBIfam" id="NF041518">
    <property type="entry name" value="choice_anch_Q"/>
    <property type="match status" value="1"/>
</dbReference>
<dbReference type="SMART" id="SM00710">
    <property type="entry name" value="PbH1"/>
    <property type="match status" value="5"/>
</dbReference>
<feature type="chain" id="PRO_5045966239" evidence="1">
    <location>
        <begin position="25"/>
        <end position="490"/>
    </location>
</feature>
<dbReference type="InterPro" id="IPR006626">
    <property type="entry name" value="PbH1"/>
</dbReference>
<dbReference type="RefSeq" id="WP_077412477.1">
    <property type="nucleotide sequence ID" value="NZ_JBHRTS010000004.1"/>
</dbReference>
<comment type="caution">
    <text evidence="2">The sequence shown here is derived from an EMBL/GenBank/DDBJ whole genome shotgun (WGS) entry which is preliminary data.</text>
</comment>